<accession>A0A059KI04</accession>
<gene>
    <name evidence="3" type="ORF">X805_33140</name>
</gene>
<proteinExistence type="predicted"/>
<dbReference type="Pfam" id="PF03551">
    <property type="entry name" value="PadR"/>
    <property type="match status" value="1"/>
</dbReference>
<evidence type="ECO:0000256" key="1">
    <source>
        <dbReference type="SAM" id="MobiDB-lite"/>
    </source>
</evidence>
<evidence type="ECO:0000313" key="4">
    <source>
        <dbReference type="Proteomes" id="UP000026714"/>
    </source>
</evidence>
<feature type="compositionally biased region" description="Basic residues" evidence="1">
    <location>
        <begin position="28"/>
        <end position="40"/>
    </location>
</feature>
<dbReference type="InterPro" id="IPR036388">
    <property type="entry name" value="WH-like_DNA-bd_sf"/>
</dbReference>
<comment type="caution">
    <text evidence="3">The sequence shown here is derived from an EMBL/GenBank/DDBJ whole genome shotgun (WGS) entry which is preliminary data.</text>
</comment>
<evidence type="ECO:0000259" key="2">
    <source>
        <dbReference type="Pfam" id="PF03551"/>
    </source>
</evidence>
<dbReference type="STRING" id="34103.SAMN05421778_12828"/>
<dbReference type="InterPro" id="IPR005149">
    <property type="entry name" value="Tscrpt_reg_PadR_N"/>
</dbReference>
<protein>
    <recommendedName>
        <fullName evidence="2">Transcription regulator PadR N-terminal domain-containing protein</fullName>
    </recommendedName>
</protein>
<dbReference type="PANTHER" id="PTHR43252">
    <property type="entry name" value="TRANSCRIPTIONAL REGULATOR YQJI"/>
    <property type="match status" value="1"/>
</dbReference>
<dbReference type="AlphaFoldDB" id="A0A059KI04"/>
<sequence>MHPRHFPPHFPSPFASPACDGRRGAHRDAHHGHHPGHHCDRHRAEIRADLEFGGHGGGRGGHGGRRGRMFDGGDLKLLVLQILARQPSHGYEVIKAIGEQVGGDYSPSPGTIYPLLTMLEDLGLAEAAAAEGSRRQYALTEAGRGHLAEQAEALARIEARLAHARDQVRARRVPDIQRAMENLKTALRLRFDGETPPDAATVRQIAEAIDRAAVEIGRF</sequence>
<dbReference type="EMBL" id="AZRA01000100">
    <property type="protein sequence ID" value="KDB51087.1"/>
    <property type="molecule type" value="Genomic_DNA"/>
</dbReference>
<evidence type="ECO:0000313" key="3">
    <source>
        <dbReference type="EMBL" id="KDB51087.1"/>
    </source>
</evidence>
<organism evidence="3 4">
    <name type="scientific">Sphaerotilus natans subsp. natans DSM 6575</name>
    <dbReference type="NCBI Taxonomy" id="1286631"/>
    <lineage>
        <taxon>Bacteria</taxon>
        <taxon>Pseudomonadati</taxon>
        <taxon>Pseudomonadota</taxon>
        <taxon>Betaproteobacteria</taxon>
        <taxon>Burkholderiales</taxon>
        <taxon>Sphaerotilaceae</taxon>
        <taxon>Sphaerotilus</taxon>
    </lineage>
</organism>
<dbReference type="PATRIC" id="fig|1286631.3.peg.3235"/>
<dbReference type="Proteomes" id="UP000026714">
    <property type="component" value="Unassembled WGS sequence"/>
</dbReference>
<dbReference type="SUPFAM" id="SSF46785">
    <property type="entry name" value="Winged helix' DNA-binding domain"/>
    <property type="match status" value="1"/>
</dbReference>
<feature type="region of interest" description="Disordered" evidence="1">
    <location>
        <begin position="1"/>
        <end position="40"/>
    </location>
</feature>
<name>A0A059KI04_9BURK</name>
<dbReference type="eggNOG" id="COG1695">
    <property type="taxonomic scope" value="Bacteria"/>
</dbReference>
<keyword evidence="4" id="KW-1185">Reference proteome</keyword>
<dbReference type="PANTHER" id="PTHR43252:SF7">
    <property type="entry name" value="TRANSCRIPTIONAL REGULATOR YQJI"/>
    <property type="match status" value="1"/>
</dbReference>
<dbReference type="InterPro" id="IPR036390">
    <property type="entry name" value="WH_DNA-bd_sf"/>
</dbReference>
<dbReference type="Gene3D" id="1.10.10.10">
    <property type="entry name" value="Winged helix-like DNA-binding domain superfamily/Winged helix DNA-binding domain"/>
    <property type="match status" value="1"/>
</dbReference>
<reference evidence="3 4" key="1">
    <citation type="journal article" date="2014" name="FEMS Microbiol. Ecol.">
        <title>Sphaerotilus natans encrusted with nanoball-shaped Fe(III) oxide minerals formed by nitrate-reducing mixotrophic Fe(II) oxidation.</title>
        <authorList>
            <person name="Park S."/>
            <person name="Kim D.H."/>
            <person name="Lee J.H."/>
            <person name="Hur H.G."/>
        </authorList>
    </citation>
    <scope>NUCLEOTIDE SEQUENCE [LARGE SCALE GENOMIC DNA]</scope>
    <source>
        <strain evidence="3 4">DSM 6575</strain>
    </source>
</reference>
<feature type="domain" description="Transcription regulator PadR N-terminal" evidence="2">
    <location>
        <begin position="79"/>
        <end position="149"/>
    </location>
</feature>